<gene>
    <name evidence="1" type="ORF">PAPYR_8128</name>
</gene>
<keyword evidence="2" id="KW-1185">Reference proteome</keyword>
<name>A0ABQ8UB91_9EUKA</name>
<dbReference type="Proteomes" id="UP001141327">
    <property type="component" value="Unassembled WGS sequence"/>
</dbReference>
<reference evidence="1" key="1">
    <citation type="journal article" date="2022" name="bioRxiv">
        <title>Genomics of Preaxostyla Flagellates Illuminates Evolutionary Transitions and the Path Towards Mitochondrial Loss.</title>
        <authorList>
            <person name="Novak L.V.F."/>
            <person name="Treitli S.C."/>
            <person name="Pyrih J."/>
            <person name="Halakuc P."/>
            <person name="Pipaliya S.V."/>
            <person name="Vacek V."/>
            <person name="Brzon O."/>
            <person name="Soukal P."/>
            <person name="Eme L."/>
            <person name="Dacks J.B."/>
            <person name="Karnkowska A."/>
            <person name="Elias M."/>
            <person name="Hampl V."/>
        </authorList>
    </citation>
    <scope>NUCLEOTIDE SEQUENCE</scope>
    <source>
        <strain evidence="1">RCP-MX</strain>
    </source>
</reference>
<accession>A0ABQ8UB91</accession>
<dbReference type="EMBL" id="JAPMOS010000066">
    <property type="protein sequence ID" value="KAJ4456565.1"/>
    <property type="molecule type" value="Genomic_DNA"/>
</dbReference>
<sequence>MVRGTILLSEVGEADAEQNYYVFERLSALYFQQSNAMPDLSGDLPLLSEDASKDVEKQLATLFGTDRAILESIGLNFDEKADYASSSMSFSPALLGVSAKPCNFNCLQCKKQRRGRMGEFRCPRTTKKMRKHTPSPE</sequence>
<comment type="caution">
    <text evidence="1">The sequence shown here is derived from an EMBL/GenBank/DDBJ whole genome shotgun (WGS) entry which is preliminary data.</text>
</comment>
<evidence type="ECO:0000313" key="1">
    <source>
        <dbReference type="EMBL" id="KAJ4456565.1"/>
    </source>
</evidence>
<proteinExistence type="predicted"/>
<protein>
    <submittedName>
        <fullName evidence="1">Uncharacterized protein</fullName>
    </submittedName>
</protein>
<organism evidence="1 2">
    <name type="scientific">Paratrimastix pyriformis</name>
    <dbReference type="NCBI Taxonomy" id="342808"/>
    <lineage>
        <taxon>Eukaryota</taxon>
        <taxon>Metamonada</taxon>
        <taxon>Preaxostyla</taxon>
        <taxon>Paratrimastigidae</taxon>
        <taxon>Paratrimastix</taxon>
    </lineage>
</organism>
<evidence type="ECO:0000313" key="2">
    <source>
        <dbReference type="Proteomes" id="UP001141327"/>
    </source>
</evidence>